<dbReference type="EMBL" id="CP116614">
    <property type="protein sequence ID" value="WCG02692.1"/>
    <property type="molecule type" value="Genomic_DNA"/>
</dbReference>
<evidence type="ECO:0000256" key="1">
    <source>
        <dbReference type="SAM" id="MobiDB-lite"/>
    </source>
</evidence>
<sequence length="1492" mass="164763">MKKKIIYLSVAILLVAIGFAFWMFRPQPSRVALVNFPQFMVARMSLSADARNVTVNVEDDLTKLKKYDAVLCFGMGAKWNEDDRAQIKSLEEKQIPYLVMSATNPENDLCSIDSTKAEVLSKYFSYGGGKNYRSGFNYLRQEILGKSLREGKIEAPIEYAGNLFFGKTDEDIFESMDAYMQYYRTHGYHEGAPRVALLIGFGNPFNSNREHIDELVASLEKSGLNVFPFSAGNKRLEFLELINPDLLIYMPHGRLAAGHSTEAETWLRKQNVPILAPLTIGNLRETWLEDKQGMVGGFLAQSVSTPELDGAMVPFALVALEKDAKTGLQLFRTIPGRLEVFTSLVNKYITLKNKPNKEKRVAIYYFKGPGQNSLVAQGIETLPSIYNVLRKMQSEGYDLTGLPTDEAAFEKIIMTQGAIFNSYAEGNLARFTESGYPAFVPTSDLKQWMQEVLTPNQIQLLQERYGEAPGEYYSMEQNGVGGIGVTRVQFGNVVLLPQPVQGGGANDFKAVHGSNPVPPYAYVASYLWTQKAFKADVMMHFGTHGSLEFIPGKQIALSSEDWTDRLVNDLPHIYYYTIANIGEGMIAKRRSYAGTVSYLAPPFIETRMRGQVSEFLSLTDKYLEQDNDDKALSLRIKALAVKNGYHRDLKLDSILDKPYTREQIVSLSDFAEELAVSKIPGGMYKTGVTFPEEKIRSSVKHIATDPIAYALAAIDRQRGRYTQEQQDSERFFTNHYRRPAEALVERYLGRETVDVNAALTTLGVLSSEIVQSEAVVRSAEDKASSMREQMMAASGGRMPTSAEMAMMRKMGEQMRANGGSGPDSAQIAAMKAMAAKMKANGGKGPDSAQIAAMKAMAAKMKANGGKGPDSAQIAAMKAMAAKMKSDGAQHAMPSHGKDSMQAAHSEKAKAMIPDKSEAKQPAMTNQPVRELTSKDKAMAASISELKHAIAQIPFYYKALKNSPQLELTSMMNALSGGYTAPSPGGDYIANPETLPTGRNLFSINAEATPSAAAWEKGKKMAEDMLADYARRHNGELPTKVSFTLWSSSFIESEGATIAEILYLLGTEPVRDPMGRVQDIRLIPIEKLGRKRIDVVVQTSGQLRDLAASRLFLIQKAVDLAAAQKSESDNEVARGAVDAEKVLLGKGLSPADARMLATQRVFGGVNGNYGTGIQSMVESGDRWETEKEIADVYLNNMGAIYGMQGRWGDFQQGMFEAALQNVDAVVQPRQSNTWGALSLDHVYEFMGGLTLSVRQVTGKDPEAYFNDLRNRHKTRVQELKQAIGVEARTTILNPTYIQEQLKEGQNAANGIAETIRNTYGWNVMKPSAIDKELWDDIYATYVKDEKNLGVHEFFRENNPAALQEFTAVMMETARKGMWKATPEQLKAIAELHAKSVAEFGAGCSGFVCDNAKLRSFIGERLDASDKKAYEEKVADAREVSIKDAQKGQRLKKETRSSEDTSSPVTSYLLPAGVALVVIILILFLIAKRRKGKE</sequence>
<feature type="region of interest" description="Disordered" evidence="1">
    <location>
        <begin position="1443"/>
        <end position="1463"/>
    </location>
</feature>
<evidence type="ECO:0000313" key="4">
    <source>
        <dbReference type="EMBL" id="WCG02692.1"/>
    </source>
</evidence>
<dbReference type="Proteomes" id="UP001179501">
    <property type="component" value="Chromosome"/>
</dbReference>
<reference evidence="4" key="1">
    <citation type="submission" date="2023-01" db="EMBL/GenBank/DDBJ databases">
        <title>Phages are important unrecognized players in the ecology of the oral pathogen Porphyromonas gingivalis.</title>
        <authorList>
            <person name="Matrishin C.B."/>
            <person name="Kauffman K.M."/>
        </authorList>
    </citation>
    <scope>NUCLEOTIDE SEQUENCE</scope>
    <source>
        <strain evidence="4">ATCC 49417</strain>
    </source>
</reference>
<feature type="transmembrane region" description="Helical" evidence="2">
    <location>
        <begin position="1466"/>
        <end position="1485"/>
    </location>
</feature>
<evidence type="ECO:0000259" key="3">
    <source>
        <dbReference type="Pfam" id="PF02514"/>
    </source>
</evidence>
<dbReference type="CDD" id="cd10150">
    <property type="entry name" value="CobN_like"/>
    <property type="match status" value="1"/>
</dbReference>
<feature type="compositionally biased region" description="Basic and acidic residues" evidence="1">
    <location>
        <begin position="1443"/>
        <end position="1457"/>
    </location>
</feature>
<gene>
    <name evidence="4" type="ORF">NY151_08520</name>
</gene>
<dbReference type="InterPro" id="IPR003672">
    <property type="entry name" value="CobN/Mg_chltase"/>
</dbReference>
<keyword evidence="2" id="KW-1133">Transmembrane helix</keyword>
<dbReference type="PANTHER" id="PTHR44119">
    <property type="entry name" value="MAGNESIUM-CHELATASE SUBUNIT CHLH, CHLOROPLASTIC"/>
    <property type="match status" value="1"/>
</dbReference>
<keyword evidence="2" id="KW-0812">Transmembrane</keyword>
<name>A0AAF0BG06_PORGN</name>
<dbReference type="RefSeq" id="WP_271935261.1">
    <property type="nucleotide sequence ID" value="NZ_CP116614.1"/>
</dbReference>
<protein>
    <submittedName>
        <fullName evidence="4">Cobaltochelatase subunit CobN</fullName>
    </submittedName>
</protein>
<proteinExistence type="predicted"/>
<organism evidence="4 5">
    <name type="scientific">Porphyromonas gingivalis</name>
    <name type="common">Bacteroides gingivalis</name>
    <dbReference type="NCBI Taxonomy" id="837"/>
    <lineage>
        <taxon>Bacteria</taxon>
        <taxon>Pseudomonadati</taxon>
        <taxon>Bacteroidota</taxon>
        <taxon>Bacteroidia</taxon>
        <taxon>Bacteroidales</taxon>
        <taxon>Porphyromonadaceae</taxon>
        <taxon>Porphyromonas</taxon>
    </lineage>
</organism>
<evidence type="ECO:0000256" key="2">
    <source>
        <dbReference type="SAM" id="Phobius"/>
    </source>
</evidence>
<keyword evidence="2" id="KW-0472">Membrane</keyword>
<evidence type="ECO:0000313" key="5">
    <source>
        <dbReference type="Proteomes" id="UP001179501"/>
    </source>
</evidence>
<accession>A0AAF0BG06</accession>
<feature type="domain" description="CobN/magnesium chelatase" evidence="3">
    <location>
        <begin position="842"/>
        <end position="1384"/>
    </location>
</feature>
<feature type="transmembrane region" description="Helical" evidence="2">
    <location>
        <begin position="5"/>
        <end position="24"/>
    </location>
</feature>
<dbReference type="Pfam" id="PF02514">
    <property type="entry name" value="CobN-Mg_chel"/>
    <property type="match status" value="2"/>
</dbReference>
<feature type="domain" description="CobN/magnesium chelatase" evidence="3">
    <location>
        <begin position="122"/>
        <end position="801"/>
    </location>
</feature>
<dbReference type="PANTHER" id="PTHR44119:SF1">
    <property type="entry name" value="MAGNESIUM-CHELATASE SUBUNIT CHLH, CHLOROPLASTIC"/>
    <property type="match status" value="1"/>
</dbReference>